<dbReference type="PANTHER" id="PTHR32295:SF245">
    <property type="entry name" value="IQ CALMODULIN-BINDING MOTIF PROTEIN"/>
    <property type="match status" value="1"/>
</dbReference>
<keyword evidence="7" id="KW-1185">Reference proteome</keyword>
<dbReference type="Gene3D" id="1.20.5.190">
    <property type="match status" value="1"/>
</dbReference>
<dbReference type="AlphaFoldDB" id="A0AA86SXH0"/>
<reference evidence="6" key="1">
    <citation type="submission" date="2023-10" db="EMBL/GenBank/DDBJ databases">
        <authorList>
            <person name="Domelevo Entfellner J.-B."/>
        </authorList>
    </citation>
    <scope>NUCLEOTIDE SEQUENCE</scope>
</reference>
<dbReference type="GO" id="GO:0005516">
    <property type="term" value="F:calmodulin binding"/>
    <property type="evidence" value="ECO:0007669"/>
    <property type="project" value="UniProtKB-KW"/>
</dbReference>
<evidence type="ECO:0000313" key="6">
    <source>
        <dbReference type="EMBL" id="CAJ1957994.1"/>
    </source>
</evidence>
<feature type="compositionally biased region" description="Basic and acidic residues" evidence="4">
    <location>
        <begin position="50"/>
        <end position="60"/>
    </location>
</feature>
<protein>
    <recommendedName>
        <fullName evidence="5">DUF4005 domain-containing protein</fullName>
    </recommendedName>
</protein>
<gene>
    <name evidence="6" type="ORF">AYBTSS11_LOCUS17499</name>
</gene>
<dbReference type="CDD" id="cd23767">
    <property type="entry name" value="IQCD"/>
    <property type="match status" value="1"/>
</dbReference>
<dbReference type="Proteomes" id="UP001189624">
    <property type="component" value="Chromosome 5"/>
</dbReference>
<dbReference type="Gramene" id="rna-AYBTSS11_LOCUS17499">
    <property type="protein sequence ID" value="CAJ1957994.1"/>
    <property type="gene ID" value="gene-AYBTSS11_LOCUS17499"/>
</dbReference>
<dbReference type="Pfam" id="PF13178">
    <property type="entry name" value="DUF4005"/>
    <property type="match status" value="1"/>
</dbReference>
<evidence type="ECO:0000256" key="1">
    <source>
        <dbReference type="ARBA" id="ARBA00022860"/>
    </source>
</evidence>
<dbReference type="EMBL" id="OY731402">
    <property type="protein sequence ID" value="CAJ1957994.1"/>
    <property type="molecule type" value="Genomic_DNA"/>
</dbReference>
<accession>A0AA86SXH0</accession>
<dbReference type="PROSITE" id="PS50096">
    <property type="entry name" value="IQ"/>
    <property type="match status" value="2"/>
</dbReference>
<dbReference type="InterPro" id="IPR025064">
    <property type="entry name" value="DUF4005"/>
</dbReference>
<evidence type="ECO:0000313" key="7">
    <source>
        <dbReference type="Proteomes" id="UP001189624"/>
    </source>
</evidence>
<keyword evidence="1" id="KW-0112">Calmodulin-binding</keyword>
<feature type="compositionally biased region" description="Polar residues" evidence="4">
    <location>
        <begin position="366"/>
        <end position="379"/>
    </location>
</feature>
<feature type="compositionally biased region" description="Polar residues" evidence="4">
    <location>
        <begin position="439"/>
        <end position="464"/>
    </location>
</feature>
<evidence type="ECO:0000256" key="4">
    <source>
        <dbReference type="SAM" id="MobiDB-lite"/>
    </source>
</evidence>
<feature type="compositionally biased region" description="Polar residues" evidence="4">
    <location>
        <begin position="332"/>
        <end position="346"/>
    </location>
</feature>
<comment type="subunit">
    <text evidence="3">Binds to multiple calmodulin (CaM) in the presence of Ca(2+) and CaM-like proteins.</text>
</comment>
<name>A0AA86SXH0_9FABA</name>
<dbReference type="InterPro" id="IPR000048">
    <property type="entry name" value="IQ_motif_EF-hand-BS"/>
</dbReference>
<feature type="region of interest" description="Disordered" evidence="4">
    <location>
        <begin position="40"/>
        <end position="60"/>
    </location>
</feature>
<evidence type="ECO:0000256" key="3">
    <source>
        <dbReference type="ARBA" id="ARBA00024378"/>
    </source>
</evidence>
<evidence type="ECO:0000256" key="2">
    <source>
        <dbReference type="ARBA" id="ARBA00024341"/>
    </source>
</evidence>
<feature type="region of interest" description="Disordered" evidence="4">
    <location>
        <begin position="418"/>
        <end position="464"/>
    </location>
</feature>
<dbReference type="PANTHER" id="PTHR32295">
    <property type="entry name" value="IQ-DOMAIN 5-RELATED"/>
    <property type="match status" value="1"/>
</dbReference>
<feature type="domain" description="DUF4005" evidence="5">
    <location>
        <begin position="319"/>
        <end position="427"/>
    </location>
</feature>
<proteinExistence type="inferred from homology"/>
<sequence length="464" mass="52429">MAKKGWFSMIKKLFLSGTQPSQEKNERRAWIFGRVKTKRLPSITAPPPTKEPRLSEAEDEHSKHALTVAIASAAAAEAAITAAQVAVEVVRLQSAHQQLKEKQEQLQPVKTRHDTPHSTHHCQRKTEESSAIKIQTAFRGYLARKALRALKGIVKLQAIIRGRAVRRQALCTLKCLESIVSIQTQVFARRLQMVKGRWDCGEHEDMQGSRDKIIRMDSNSERRWDDSILLKKEVDASSISKKEAVVKREKVKEYSFNHRKSAESERNKINGRWRYWMEQWVDTQLSKSKELEDLDSVLSSHYSRPGEESGKRQLRLRNTHRQNQVEGLDSPALSSRTTFPQRSQNSEAEDHSFPSSPAIPTYMAATKSTQAKARSTSSPRARIGGNFDMNSDSYSPCKKKLPIVTSINSEVLSIGRMGKLSSNQQRSPSLKGLPRPLKLSQTLRDLSMNSDCSVPISDQESSFK</sequence>
<dbReference type="Pfam" id="PF00612">
    <property type="entry name" value="IQ"/>
    <property type="match status" value="1"/>
</dbReference>
<feature type="region of interest" description="Disordered" evidence="4">
    <location>
        <begin position="300"/>
        <end position="389"/>
    </location>
</feature>
<organism evidence="6 7">
    <name type="scientific">Sphenostylis stenocarpa</name>
    <dbReference type="NCBI Taxonomy" id="92480"/>
    <lineage>
        <taxon>Eukaryota</taxon>
        <taxon>Viridiplantae</taxon>
        <taxon>Streptophyta</taxon>
        <taxon>Embryophyta</taxon>
        <taxon>Tracheophyta</taxon>
        <taxon>Spermatophyta</taxon>
        <taxon>Magnoliopsida</taxon>
        <taxon>eudicotyledons</taxon>
        <taxon>Gunneridae</taxon>
        <taxon>Pentapetalae</taxon>
        <taxon>rosids</taxon>
        <taxon>fabids</taxon>
        <taxon>Fabales</taxon>
        <taxon>Fabaceae</taxon>
        <taxon>Papilionoideae</taxon>
        <taxon>50 kb inversion clade</taxon>
        <taxon>NPAAA clade</taxon>
        <taxon>indigoferoid/millettioid clade</taxon>
        <taxon>Phaseoleae</taxon>
        <taxon>Sphenostylis</taxon>
    </lineage>
</organism>
<comment type="similarity">
    <text evidence="2">Belongs to the IQD family.</text>
</comment>
<evidence type="ECO:0000259" key="5">
    <source>
        <dbReference type="Pfam" id="PF13178"/>
    </source>
</evidence>
<feature type="region of interest" description="Disordered" evidence="4">
    <location>
        <begin position="101"/>
        <end position="128"/>
    </location>
</feature>
<dbReference type="SMART" id="SM00015">
    <property type="entry name" value="IQ"/>
    <property type="match status" value="1"/>
</dbReference>